<dbReference type="Gene3D" id="3.30.160.270">
    <property type="match status" value="1"/>
</dbReference>
<name>A0ABY9MVA1_9GAMM</name>
<keyword evidence="4" id="KW-1185">Reference proteome</keyword>
<evidence type="ECO:0000313" key="4">
    <source>
        <dbReference type="Proteomes" id="UP001236657"/>
    </source>
</evidence>
<dbReference type="RefSeq" id="WP_308897172.1">
    <property type="nucleotide sequence ID" value="NZ_CP133218.1"/>
</dbReference>
<reference evidence="3 4" key="1">
    <citation type="submission" date="2023-08" db="EMBL/GenBank/DDBJ databases">
        <title>New molecular markers tilS and rpoB for phylogenetic and monitoring studies of the genus Thiothrix biodiversity.</title>
        <authorList>
            <person name="Ravin N.V."/>
            <person name="Smolyakov D."/>
            <person name="Markov N.D."/>
            <person name="Beletsky A.V."/>
            <person name="Mardanov A.V."/>
            <person name="Rudenko T.S."/>
            <person name="Grabovich M.Y."/>
        </authorList>
    </citation>
    <scope>NUCLEOTIDE SEQUENCE [LARGE SCALE GENOMIC DNA]</scope>
    <source>
        <strain evidence="3 4">MK1</strain>
    </source>
</reference>
<organism evidence="3 4">
    <name type="scientific">Thiothrix lacustris</name>
    <dbReference type="NCBI Taxonomy" id="525917"/>
    <lineage>
        <taxon>Bacteria</taxon>
        <taxon>Pseudomonadati</taxon>
        <taxon>Pseudomonadota</taxon>
        <taxon>Gammaproteobacteria</taxon>
        <taxon>Thiotrichales</taxon>
        <taxon>Thiotrichaceae</taxon>
        <taxon>Thiothrix</taxon>
    </lineage>
</organism>
<evidence type="ECO:0000256" key="1">
    <source>
        <dbReference type="ARBA" id="ARBA00022679"/>
    </source>
</evidence>
<dbReference type="PANTHER" id="PTHR46911:SF1">
    <property type="entry name" value="2-ISOPROPYLMALATE SYNTHASE"/>
    <property type="match status" value="1"/>
</dbReference>
<proteinExistence type="predicted"/>
<dbReference type="Pfam" id="PF08502">
    <property type="entry name" value="LeuA_dimer"/>
    <property type="match status" value="1"/>
</dbReference>
<dbReference type="SUPFAM" id="SSF110921">
    <property type="entry name" value="2-isopropylmalate synthase LeuA, allosteric (dimerisation) domain"/>
    <property type="match status" value="1"/>
</dbReference>
<dbReference type="InterPro" id="IPR013709">
    <property type="entry name" value="2-isopropylmalate_synth_dimer"/>
</dbReference>
<dbReference type="SMART" id="SM00917">
    <property type="entry name" value="LeuA_dimer"/>
    <property type="match status" value="1"/>
</dbReference>
<evidence type="ECO:0000259" key="2">
    <source>
        <dbReference type="SMART" id="SM00917"/>
    </source>
</evidence>
<dbReference type="SUPFAM" id="SSF89000">
    <property type="entry name" value="post-HMGL domain-like"/>
    <property type="match status" value="1"/>
</dbReference>
<feature type="domain" description="2-isopropylmalate synthase LeuA allosteric (dimerisation)" evidence="2">
    <location>
        <begin position="75"/>
        <end position="208"/>
    </location>
</feature>
<protein>
    <submittedName>
        <fullName evidence="3">Alpha-isopropylmalate synthase regulatory domain-containing protein</fullName>
    </submittedName>
</protein>
<accession>A0ABY9MVA1</accession>
<dbReference type="Proteomes" id="UP001236657">
    <property type="component" value="Chromosome"/>
</dbReference>
<dbReference type="EMBL" id="CP133218">
    <property type="protein sequence ID" value="WML92121.1"/>
    <property type="molecule type" value="Genomic_DNA"/>
</dbReference>
<dbReference type="Gene3D" id="1.10.1220.20">
    <property type="match status" value="1"/>
</dbReference>
<evidence type="ECO:0000313" key="3">
    <source>
        <dbReference type="EMBL" id="WML92121.1"/>
    </source>
</evidence>
<keyword evidence="1" id="KW-0808">Transferase</keyword>
<gene>
    <name evidence="3" type="ORF">RCF98_07200</name>
</gene>
<sequence length="211" mass="22891">MHPAHPQNSRNAVEQQFLKRIHILDHHLELVVGGQSGKGGIAYLLESAYGIVMPRRLQVEFSSVVKDHTDQQGCEVNANDIWNIFAATYLETATPVRYCEHHLFEHGKAQGIRLVIEQNGIRHELIGEGNGPIDAAVHALQGVGIRVQVRSYEERSIGASDEAGNAQACAFIELRSVNGSAEHYGVGIDGNIITASIKALVSGVNRNASAL</sequence>
<dbReference type="PANTHER" id="PTHR46911">
    <property type="match status" value="1"/>
</dbReference>
<dbReference type="InterPro" id="IPR036230">
    <property type="entry name" value="LeuA_allosteric_dom_sf"/>
</dbReference>